<dbReference type="Gene3D" id="2.40.170.20">
    <property type="entry name" value="TonB-dependent receptor, beta-barrel domain"/>
    <property type="match status" value="1"/>
</dbReference>
<dbReference type="Pfam" id="PF13715">
    <property type="entry name" value="CarbopepD_reg_2"/>
    <property type="match status" value="1"/>
</dbReference>
<organism evidence="5 6">
    <name type="scientific">Barnesiella viscericola</name>
    <dbReference type="NCBI Taxonomy" id="397865"/>
    <lineage>
        <taxon>Bacteria</taxon>
        <taxon>Pseudomonadati</taxon>
        <taxon>Bacteroidota</taxon>
        <taxon>Bacteroidia</taxon>
        <taxon>Bacteroidales</taxon>
        <taxon>Barnesiellaceae</taxon>
        <taxon>Barnesiella</taxon>
    </lineage>
</organism>
<dbReference type="SUPFAM" id="SSF56935">
    <property type="entry name" value="Porins"/>
    <property type="match status" value="1"/>
</dbReference>
<dbReference type="RefSeq" id="WP_273305744.1">
    <property type="nucleotide sequence ID" value="NZ_DYUD01000014.1"/>
</dbReference>
<proteinExistence type="predicted"/>
<reference evidence="5" key="2">
    <citation type="submission" date="2021-09" db="EMBL/GenBank/DDBJ databases">
        <authorList>
            <person name="Gilroy R."/>
        </authorList>
    </citation>
    <scope>NUCLEOTIDE SEQUENCE</scope>
    <source>
        <strain evidence="5">CHK121-7720</strain>
    </source>
</reference>
<evidence type="ECO:0000313" key="6">
    <source>
        <dbReference type="Proteomes" id="UP000757103"/>
    </source>
</evidence>
<comment type="subcellular location">
    <subcellularLocation>
        <location evidence="1">Cell outer membrane</location>
    </subcellularLocation>
</comment>
<dbReference type="Gene3D" id="2.170.130.10">
    <property type="entry name" value="TonB-dependent receptor, plug domain"/>
    <property type="match status" value="1"/>
</dbReference>
<dbReference type="PANTHER" id="PTHR40980:SF5">
    <property type="entry name" value="TONB-DEPENDENT RECEPTOR"/>
    <property type="match status" value="1"/>
</dbReference>
<comment type="caution">
    <text evidence="5">The sequence shown here is derived from an EMBL/GenBank/DDBJ whole genome shotgun (WGS) entry which is preliminary data.</text>
</comment>
<dbReference type="AlphaFoldDB" id="A0A921SUK4"/>
<protein>
    <submittedName>
        <fullName evidence="5">Outer membrane beta-barrel protein</fullName>
    </submittedName>
</protein>
<evidence type="ECO:0000256" key="3">
    <source>
        <dbReference type="ARBA" id="ARBA00023237"/>
    </source>
</evidence>
<evidence type="ECO:0000256" key="2">
    <source>
        <dbReference type="ARBA" id="ARBA00023136"/>
    </source>
</evidence>
<keyword evidence="2" id="KW-0472">Membrane</keyword>
<gene>
    <name evidence="5" type="ORF">K8U91_04400</name>
</gene>
<dbReference type="InterPro" id="IPR036942">
    <property type="entry name" value="Beta-barrel_TonB_sf"/>
</dbReference>
<dbReference type="PANTHER" id="PTHR40980">
    <property type="entry name" value="PLUG DOMAIN-CONTAINING PROTEIN"/>
    <property type="match status" value="1"/>
</dbReference>
<dbReference type="InterPro" id="IPR008969">
    <property type="entry name" value="CarboxyPept-like_regulatory"/>
</dbReference>
<dbReference type="GO" id="GO:0009279">
    <property type="term" value="C:cell outer membrane"/>
    <property type="evidence" value="ECO:0007669"/>
    <property type="project" value="UniProtKB-SubCell"/>
</dbReference>
<dbReference type="Proteomes" id="UP000757103">
    <property type="component" value="Unassembled WGS sequence"/>
</dbReference>
<dbReference type="InterPro" id="IPR037066">
    <property type="entry name" value="Plug_dom_sf"/>
</dbReference>
<reference evidence="5" key="1">
    <citation type="journal article" date="2021" name="PeerJ">
        <title>Extensive microbial diversity within the chicken gut microbiome revealed by metagenomics and culture.</title>
        <authorList>
            <person name="Gilroy R."/>
            <person name="Ravi A."/>
            <person name="Getino M."/>
            <person name="Pursley I."/>
            <person name="Horton D.L."/>
            <person name="Alikhan N.F."/>
            <person name="Baker D."/>
            <person name="Gharbi K."/>
            <person name="Hall N."/>
            <person name="Watson M."/>
            <person name="Adriaenssens E.M."/>
            <person name="Foster-Nyarko E."/>
            <person name="Jarju S."/>
            <person name="Secka A."/>
            <person name="Antonio M."/>
            <person name="Oren A."/>
            <person name="Chaudhuri R.R."/>
            <person name="La Ragione R."/>
            <person name="Hildebrand F."/>
            <person name="Pallen M.J."/>
        </authorList>
    </citation>
    <scope>NUCLEOTIDE SEQUENCE</scope>
    <source>
        <strain evidence="5">CHK121-7720</strain>
    </source>
</reference>
<evidence type="ECO:0000256" key="1">
    <source>
        <dbReference type="ARBA" id="ARBA00004442"/>
    </source>
</evidence>
<name>A0A921SUK4_9BACT</name>
<dbReference type="Gene3D" id="2.60.40.1120">
    <property type="entry name" value="Carboxypeptidase-like, regulatory domain"/>
    <property type="match status" value="1"/>
</dbReference>
<evidence type="ECO:0000259" key="4">
    <source>
        <dbReference type="Pfam" id="PF07715"/>
    </source>
</evidence>
<accession>A0A921SUK4</accession>
<sequence>MCKNRLLTIVLGFVFSIQIFGYAATTGSIVGSVKDKKSGEAIIGATIQVENSSIATATDIDGHFELTHVPTGKQMIVCRYLSYKTVRIPVEVTAEQSAAPLDIEMEEDGVALQEVVVSTYRRNDTETSLIEGMKAQVQVASGISSQQIAKTLDRDASEVVKRVPGISILDDRFVVVRGLAQRYNNVWINGNTAPSLESDSRVFSFDMLPSSQIESMIIYKSPAPEIPADFAGGFIRIATKSLPLRNSVQVNYTSGFNTNTQFTKTRLNPGSSTDWLGFDLSKRPLSGSIPSHLDMAGSNPDEVTRLTRAFNSDWRVKSFIPTPDQRLSLTVNRRFDTEGGTEIGMTTFINYSNTYKTIQDIQNSRFGVYSSEADKPVYLDDYIDNQYSNDVRVGAMHNWSFIFSDRNKLEFRNLFNMLGKNRLTERTGERNISSPFYREETEMLYQSRLTYLGQLAGSHFLDEHKAHSLSWNVGYSYAYKTEPDRRIIVNQAGMSEGADVSQLKVGNEKISRYFQSLSDHLFSGSVDYKGAVDLGSIRSTVKGGLMSEYRTRSYTPREFVYRYDNLTVAERQEYLYLPYEEMMSDAWLSADKVYIDEITQKTNAYDATNLYGAGYGAIELPVGRFNIYAGVRLEYNRLRLTRDKSMSVEQVLKTSRDYVDLDLLPSVNATYNFNEKHLLRLAYGRSLNRAEFREVSPAVYYDFDLFNEIGGNEDLKTCKIDNLDFRYEFYPERGELVSVGIFYKHFDNPIEWTFIDMGGTLRYNYENALSAQSLGAEVEIRKSLDFIGMRNFSLLFNATLIKSNVRFDESGIIKTEDRPMQGQSPYIINAGLYYQNEKWGLMSSLLYNRLGKRIIGIGKSNSTNHDVSVNIPDTYEMPRNSLDFTISKKLGKLIELKAGVKDILAEKIVYKQFPQFVDAAGQLQKREQTTKSYRPGRSVSVGITFSF</sequence>
<feature type="domain" description="TonB-dependent receptor plug" evidence="4">
    <location>
        <begin position="138"/>
        <end position="224"/>
    </location>
</feature>
<dbReference type="InterPro" id="IPR012910">
    <property type="entry name" value="Plug_dom"/>
</dbReference>
<keyword evidence="3" id="KW-0998">Cell outer membrane</keyword>
<dbReference type="Pfam" id="PF07715">
    <property type="entry name" value="Plug"/>
    <property type="match status" value="1"/>
</dbReference>
<evidence type="ECO:0000313" key="5">
    <source>
        <dbReference type="EMBL" id="HJG88703.1"/>
    </source>
</evidence>
<dbReference type="SUPFAM" id="SSF49464">
    <property type="entry name" value="Carboxypeptidase regulatory domain-like"/>
    <property type="match status" value="1"/>
</dbReference>
<dbReference type="EMBL" id="DYUD01000014">
    <property type="protein sequence ID" value="HJG88703.1"/>
    <property type="molecule type" value="Genomic_DNA"/>
</dbReference>